<evidence type="ECO:0000259" key="1">
    <source>
        <dbReference type="Pfam" id="PF18862"/>
    </source>
</evidence>
<dbReference type="RefSeq" id="WP_195902265.1">
    <property type="nucleotide sequence ID" value="NZ_JADOGI010000281.1"/>
</dbReference>
<reference evidence="2" key="1">
    <citation type="submission" date="2020-11" db="EMBL/GenBank/DDBJ databases">
        <title>Whole-genome analyses of Nonomuraea sp. K274.</title>
        <authorList>
            <person name="Veyisoglu A."/>
        </authorList>
    </citation>
    <scope>NUCLEOTIDE SEQUENCE</scope>
    <source>
        <strain evidence="2">K274</strain>
    </source>
</reference>
<dbReference type="InterPro" id="IPR041223">
    <property type="entry name" value="ApeA_NTD"/>
</dbReference>
<sequence>MSDSLRAFDIEGEWWLPEHEDRKVAGRLRFDPNSSAELRLIGTFRSMFEEGDRSLQSDGTAIIEVSKDTIERDGTYPRIHGLANGKQYTLEDCFRSRTTRHLIGGGGTETVHVNQIFQGAYFEKDEALAADGVSVELRYLTHWICHTGIKETHAFPVADLPLNGPEITLEARALDDAIVTLPDGDTLRLKHSVTINGDRITTRELSQKFFFRLYTSSLRPVPELVERASDLQDLVSIATGRTAEFDGMRFWHPDVTWEGGDRQEREPIEFFVPWNSKDKSKTPGKLSLHEMFFTYAEFGGIDGVGRWLESVARHREALGRVMASKYAKSMFVSDRLLNRAAALEAFDRAASGHSQSKFKTRLTRCADLAGNLFVWLVGDVGIWAEAVRRDRDDIAHHLGTRVKQTPSAQLFLADSLYWLFVLCMLRDARAPEEVFDRIEKHPELEWLGPKIRAGL</sequence>
<dbReference type="Proteomes" id="UP000605361">
    <property type="component" value="Unassembled WGS sequence"/>
</dbReference>
<evidence type="ECO:0000313" key="3">
    <source>
        <dbReference type="Proteomes" id="UP000605361"/>
    </source>
</evidence>
<dbReference type="Pfam" id="PF18862">
    <property type="entry name" value="ApeA_NTD1"/>
    <property type="match status" value="1"/>
</dbReference>
<evidence type="ECO:0000313" key="2">
    <source>
        <dbReference type="EMBL" id="MBF8193399.1"/>
    </source>
</evidence>
<name>A0A931F2Y4_9ACTN</name>
<proteinExistence type="predicted"/>
<accession>A0A931F2Y4</accession>
<protein>
    <recommendedName>
        <fullName evidence="1">ApeA N-terminal domain-containing protein</fullName>
    </recommendedName>
</protein>
<gene>
    <name evidence="2" type="ORF">ITP53_48560</name>
</gene>
<dbReference type="EMBL" id="JADOGI010000281">
    <property type="protein sequence ID" value="MBF8193399.1"/>
    <property type="molecule type" value="Genomic_DNA"/>
</dbReference>
<dbReference type="AlphaFoldDB" id="A0A931F2Y4"/>
<organism evidence="2 3">
    <name type="scientific">Nonomuraea cypriaca</name>
    <dbReference type="NCBI Taxonomy" id="1187855"/>
    <lineage>
        <taxon>Bacteria</taxon>
        <taxon>Bacillati</taxon>
        <taxon>Actinomycetota</taxon>
        <taxon>Actinomycetes</taxon>
        <taxon>Streptosporangiales</taxon>
        <taxon>Streptosporangiaceae</taxon>
        <taxon>Nonomuraea</taxon>
    </lineage>
</organism>
<feature type="domain" description="ApeA N-terminal" evidence="1">
    <location>
        <begin position="10"/>
        <end position="300"/>
    </location>
</feature>
<keyword evidence="3" id="KW-1185">Reference proteome</keyword>
<comment type="caution">
    <text evidence="2">The sequence shown here is derived from an EMBL/GenBank/DDBJ whole genome shotgun (WGS) entry which is preliminary data.</text>
</comment>